<evidence type="ECO:0000313" key="2">
    <source>
        <dbReference type="EMBL" id="KAF2110507.1"/>
    </source>
</evidence>
<name>A0A6A5YVD7_9PLEO</name>
<dbReference type="EMBL" id="ML977338">
    <property type="protein sequence ID" value="KAF2110507.1"/>
    <property type="molecule type" value="Genomic_DNA"/>
</dbReference>
<gene>
    <name evidence="2" type="ORF">BDV96DRAFT_604071</name>
</gene>
<dbReference type="Proteomes" id="UP000799770">
    <property type="component" value="Unassembled WGS sequence"/>
</dbReference>
<protein>
    <submittedName>
        <fullName evidence="2">Uncharacterized protein</fullName>
    </submittedName>
</protein>
<reference evidence="2" key="1">
    <citation type="journal article" date="2020" name="Stud. Mycol.">
        <title>101 Dothideomycetes genomes: a test case for predicting lifestyles and emergence of pathogens.</title>
        <authorList>
            <person name="Haridas S."/>
            <person name="Albert R."/>
            <person name="Binder M."/>
            <person name="Bloem J."/>
            <person name="Labutti K."/>
            <person name="Salamov A."/>
            <person name="Andreopoulos B."/>
            <person name="Baker S."/>
            <person name="Barry K."/>
            <person name="Bills G."/>
            <person name="Bluhm B."/>
            <person name="Cannon C."/>
            <person name="Castanera R."/>
            <person name="Culley D."/>
            <person name="Daum C."/>
            <person name="Ezra D."/>
            <person name="Gonzalez J."/>
            <person name="Henrissat B."/>
            <person name="Kuo A."/>
            <person name="Liang C."/>
            <person name="Lipzen A."/>
            <person name="Lutzoni F."/>
            <person name="Magnuson J."/>
            <person name="Mondo S."/>
            <person name="Nolan M."/>
            <person name="Ohm R."/>
            <person name="Pangilinan J."/>
            <person name="Park H.-J."/>
            <person name="Ramirez L."/>
            <person name="Alfaro M."/>
            <person name="Sun H."/>
            <person name="Tritt A."/>
            <person name="Yoshinaga Y."/>
            <person name="Zwiers L.-H."/>
            <person name="Turgeon B."/>
            <person name="Goodwin S."/>
            <person name="Spatafora J."/>
            <person name="Crous P."/>
            <person name="Grigoriev I."/>
        </authorList>
    </citation>
    <scope>NUCLEOTIDE SEQUENCE</scope>
    <source>
        <strain evidence="2">CBS 627.86</strain>
    </source>
</reference>
<organism evidence="2 3">
    <name type="scientific">Lophiotrema nucula</name>
    <dbReference type="NCBI Taxonomy" id="690887"/>
    <lineage>
        <taxon>Eukaryota</taxon>
        <taxon>Fungi</taxon>
        <taxon>Dikarya</taxon>
        <taxon>Ascomycota</taxon>
        <taxon>Pezizomycotina</taxon>
        <taxon>Dothideomycetes</taxon>
        <taxon>Pleosporomycetidae</taxon>
        <taxon>Pleosporales</taxon>
        <taxon>Lophiotremataceae</taxon>
        <taxon>Lophiotrema</taxon>
    </lineage>
</organism>
<accession>A0A6A5YVD7</accession>
<evidence type="ECO:0000313" key="3">
    <source>
        <dbReference type="Proteomes" id="UP000799770"/>
    </source>
</evidence>
<feature type="region of interest" description="Disordered" evidence="1">
    <location>
        <begin position="48"/>
        <end position="84"/>
    </location>
</feature>
<sequence>MAELIGYYLSQSISEHVWRIAMTMSMAHGLNIDFVRYASAGETLTPPGDSHALTVSQDGISGAQDSPDAQPFRNPEPTGDATHGLNAPALTGRKFFELCVNTGPITIALSELSLGSAQPTIETDVQLFEIIHTRYNEIRKHNWRKLLYKPVDIHFVRFSVFDVDGSDPHGWFNGGLLPSIKLGLLQERHETSLRGSTLRQRLYYTTITPIDSLFGYLSSTQSGSNIPVPRGAAQTGATSTFA</sequence>
<proteinExistence type="predicted"/>
<dbReference type="OrthoDB" id="409136at2759"/>
<keyword evidence="3" id="KW-1185">Reference proteome</keyword>
<dbReference type="AlphaFoldDB" id="A0A6A5YVD7"/>
<evidence type="ECO:0000256" key="1">
    <source>
        <dbReference type="SAM" id="MobiDB-lite"/>
    </source>
</evidence>